<evidence type="ECO:0000313" key="2">
    <source>
        <dbReference type="Proteomes" id="UP001597420"/>
    </source>
</evidence>
<reference evidence="2" key="1">
    <citation type="journal article" date="2019" name="Int. J. Syst. Evol. Microbiol.">
        <title>The Global Catalogue of Microorganisms (GCM) 10K type strain sequencing project: providing services to taxonomists for standard genome sequencing and annotation.</title>
        <authorList>
            <consortium name="The Broad Institute Genomics Platform"/>
            <consortium name="The Broad Institute Genome Sequencing Center for Infectious Disease"/>
            <person name="Wu L."/>
            <person name="Ma J."/>
        </authorList>
    </citation>
    <scope>NUCLEOTIDE SEQUENCE [LARGE SCALE GENOMIC DNA]</scope>
    <source>
        <strain evidence="2">CCM 7950</strain>
    </source>
</reference>
<keyword evidence="2" id="KW-1185">Reference proteome</keyword>
<accession>A0ABW4NSD0</accession>
<dbReference type="Proteomes" id="UP001597420">
    <property type="component" value="Unassembled WGS sequence"/>
</dbReference>
<dbReference type="EMBL" id="JBHUFP010000001">
    <property type="protein sequence ID" value="MFD1804856.1"/>
    <property type="molecule type" value="Genomic_DNA"/>
</dbReference>
<name>A0ABW4NSD0_9PAST</name>
<organism evidence="1 2">
    <name type="scientific">Pasteurella oralis</name>
    <dbReference type="NCBI Taxonomy" id="1071947"/>
    <lineage>
        <taxon>Bacteria</taxon>
        <taxon>Pseudomonadati</taxon>
        <taxon>Pseudomonadota</taxon>
        <taxon>Gammaproteobacteria</taxon>
        <taxon>Pasteurellales</taxon>
        <taxon>Pasteurellaceae</taxon>
        <taxon>Pasteurella</taxon>
    </lineage>
</organism>
<evidence type="ECO:0000313" key="1">
    <source>
        <dbReference type="EMBL" id="MFD1804856.1"/>
    </source>
</evidence>
<comment type="caution">
    <text evidence="1">The sequence shown here is derived from an EMBL/GenBank/DDBJ whole genome shotgun (WGS) entry which is preliminary data.</text>
</comment>
<proteinExistence type="predicted"/>
<protein>
    <submittedName>
        <fullName evidence="1">Uncharacterized protein</fullName>
    </submittedName>
</protein>
<dbReference type="RefSeq" id="WP_379094930.1">
    <property type="nucleotide sequence ID" value="NZ_JBHUFP010000001.1"/>
</dbReference>
<gene>
    <name evidence="1" type="ORF">ACFSAV_00440</name>
</gene>
<sequence>MPKFCKNIPHLPIIQGALPLKTKVQSDTPLSLASNFSSLSKFNKMFQPLGLAKLDFRLATHKIALID</sequence>